<evidence type="ECO:0000259" key="2">
    <source>
        <dbReference type="Pfam" id="PF05225"/>
    </source>
</evidence>
<dbReference type="EMBL" id="JANEYF010002623">
    <property type="protein sequence ID" value="KAJ8944105.1"/>
    <property type="molecule type" value="Genomic_DNA"/>
</dbReference>
<protein>
    <recommendedName>
        <fullName evidence="2">HTH psq-type domain-containing protein</fullName>
    </recommendedName>
</protein>
<dbReference type="SUPFAM" id="SSF46689">
    <property type="entry name" value="Homeodomain-like"/>
    <property type="match status" value="1"/>
</dbReference>
<reference evidence="3" key="1">
    <citation type="journal article" date="2023" name="Insect Mol. Biol.">
        <title>Genome sequencing provides insights into the evolution of gene families encoding plant cell wall-degrading enzymes in longhorned beetles.</title>
        <authorList>
            <person name="Shin N.R."/>
            <person name="Okamura Y."/>
            <person name="Kirsch R."/>
            <person name="Pauchet Y."/>
        </authorList>
    </citation>
    <scope>NUCLEOTIDE SEQUENCE</scope>
    <source>
        <strain evidence="3">RBIC_L_NR</strain>
    </source>
</reference>
<evidence type="ECO:0000313" key="3">
    <source>
        <dbReference type="EMBL" id="KAJ8944105.1"/>
    </source>
</evidence>
<dbReference type="GO" id="GO:0005634">
    <property type="term" value="C:nucleus"/>
    <property type="evidence" value="ECO:0007669"/>
    <property type="project" value="UniProtKB-SubCell"/>
</dbReference>
<comment type="caution">
    <text evidence="3">The sequence shown here is derived from an EMBL/GenBank/DDBJ whole genome shotgun (WGS) entry which is preliminary data.</text>
</comment>
<dbReference type="Pfam" id="PF05225">
    <property type="entry name" value="HTH_psq"/>
    <property type="match status" value="1"/>
</dbReference>
<accession>A0AAV8Y1P8</accession>
<dbReference type="Proteomes" id="UP001162156">
    <property type="component" value="Unassembled WGS sequence"/>
</dbReference>
<name>A0AAV8Y1P8_9CUCU</name>
<gene>
    <name evidence="3" type="ORF">NQ314_009548</name>
</gene>
<evidence type="ECO:0000313" key="4">
    <source>
        <dbReference type="Proteomes" id="UP001162156"/>
    </source>
</evidence>
<dbReference type="GO" id="GO:0003677">
    <property type="term" value="F:DNA binding"/>
    <property type="evidence" value="ECO:0007669"/>
    <property type="project" value="InterPro"/>
</dbReference>
<dbReference type="Gene3D" id="1.10.10.60">
    <property type="entry name" value="Homeodomain-like"/>
    <property type="match status" value="1"/>
</dbReference>
<dbReference type="InterPro" id="IPR009057">
    <property type="entry name" value="Homeodomain-like_sf"/>
</dbReference>
<feature type="domain" description="HTH psq-type" evidence="2">
    <location>
        <begin position="2"/>
        <end position="34"/>
    </location>
</feature>
<dbReference type="AlphaFoldDB" id="A0AAV8Y1P8"/>
<comment type="subcellular location">
    <subcellularLocation>
        <location evidence="1">Nucleus</location>
    </subcellularLocation>
</comment>
<keyword evidence="4" id="KW-1185">Reference proteome</keyword>
<proteinExistence type="predicted"/>
<dbReference type="InterPro" id="IPR007889">
    <property type="entry name" value="HTH_Psq"/>
</dbReference>
<evidence type="ECO:0000256" key="1">
    <source>
        <dbReference type="ARBA" id="ARBA00004123"/>
    </source>
</evidence>
<sequence>MEEALKQAFREIRENNLGIRQASSVYKVPRATIQDLIHSRVNETGPEPVLTTEGENQIAKWIVDIVKCGFPLEIADLVETVEKIIKDSEKKKQFLKTGNWDMYFNFFEKTPSDIN</sequence>
<organism evidence="3 4">
    <name type="scientific">Rhamnusium bicolor</name>
    <dbReference type="NCBI Taxonomy" id="1586634"/>
    <lineage>
        <taxon>Eukaryota</taxon>
        <taxon>Metazoa</taxon>
        <taxon>Ecdysozoa</taxon>
        <taxon>Arthropoda</taxon>
        <taxon>Hexapoda</taxon>
        <taxon>Insecta</taxon>
        <taxon>Pterygota</taxon>
        <taxon>Neoptera</taxon>
        <taxon>Endopterygota</taxon>
        <taxon>Coleoptera</taxon>
        <taxon>Polyphaga</taxon>
        <taxon>Cucujiformia</taxon>
        <taxon>Chrysomeloidea</taxon>
        <taxon>Cerambycidae</taxon>
        <taxon>Lepturinae</taxon>
        <taxon>Rhagiini</taxon>
        <taxon>Rhamnusium</taxon>
    </lineage>
</organism>